<evidence type="ECO:0000256" key="5">
    <source>
        <dbReference type="SAM" id="Phobius"/>
    </source>
</evidence>
<evidence type="ECO:0000256" key="2">
    <source>
        <dbReference type="ARBA" id="ARBA00022692"/>
    </source>
</evidence>
<dbReference type="GO" id="GO:0005886">
    <property type="term" value="C:plasma membrane"/>
    <property type="evidence" value="ECO:0007669"/>
    <property type="project" value="InterPro"/>
</dbReference>
<dbReference type="Pfam" id="PF06305">
    <property type="entry name" value="LapA_dom"/>
    <property type="match status" value="1"/>
</dbReference>
<organism evidence="7 8">
    <name type="scientific">Syntrophorhabdus aromaticivorans</name>
    <dbReference type="NCBI Taxonomy" id="328301"/>
    <lineage>
        <taxon>Bacteria</taxon>
        <taxon>Pseudomonadati</taxon>
        <taxon>Thermodesulfobacteriota</taxon>
        <taxon>Syntrophorhabdia</taxon>
        <taxon>Syntrophorhabdales</taxon>
        <taxon>Syntrophorhabdaceae</taxon>
        <taxon>Syntrophorhabdus</taxon>
    </lineage>
</organism>
<reference evidence="7" key="2">
    <citation type="submission" date="2020-01" db="EMBL/GenBank/DDBJ databases">
        <authorList>
            <person name="Campanaro S."/>
        </authorList>
    </citation>
    <scope>NUCLEOTIDE SEQUENCE</scope>
    <source>
        <strain evidence="7">AS06rmzACSIP_7</strain>
    </source>
</reference>
<gene>
    <name evidence="7" type="ORF">GXY80_11550</name>
</gene>
<evidence type="ECO:0000256" key="1">
    <source>
        <dbReference type="ARBA" id="ARBA00022475"/>
    </source>
</evidence>
<keyword evidence="1" id="KW-1003">Cell membrane</keyword>
<accession>A0A351U4M4</accession>
<feature type="domain" description="Lipopolysaccharide assembly protein A" evidence="6">
    <location>
        <begin position="20"/>
        <end position="67"/>
    </location>
</feature>
<evidence type="ECO:0000313" key="7">
    <source>
        <dbReference type="EMBL" id="NLW36095.1"/>
    </source>
</evidence>
<evidence type="ECO:0000256" key="4">
    <source>
        <dbReference type="ARBA" id="ARBA00023136"/>
    </source>
</evidence>
<dbReference type="AlphaFoldDB" id="A0A351U4M4"/>
<dbReference type="Proteomes" id="UP000777265">
    <property type="component" value="Unassembled WGS sequence"/>
</dbReference>
<sequence>MGIIVVILVIVLLVALFSVQNAAPVAISFLFWKFQASLAIVIFLCVLAGIAIGVTAMIVIGMKKTGRRKKASPGGSP</sequence>
<comment type="caution">
    <text evidence="7">The sequence shown here is derived from an EMBL/GenBank/DDBJ whole genome shotgun (WGS) entry which is preliminary data.</text>
</comment>
<keyword evidence="4 5" id="KW-0472">Membrane</keyword>
<keyword evidence="3 5" id="KW-1133">Transmembrane helix</keyword>
<protein>
    <submittedName>
        <fullName evidence="7">LapA family protein</fullName>
    </submittedName>
</protein>
<dbReference type="PANTHER" id="PTHR41335">
    <property type="entry name" value="MEMBRANE PROTEIN-RELATED"/>
    <property type="match status" value="1"/>
</dbReference>
<keyword evidence="2 5" id="KW-0812">Transmembrane</keyword>
<feature type="transmembrane region" description="Helical" evidence="5">
    <location>
        <begin position="38"/>
        <end position="60"/>
    </location>
</feature>
<evidence type="ECO:0000259" key="6">
    <source>
        <dbReference type="Pfam" id="PF06305"/>
    </source>
</evidence>
<evidence type="ECO:0000256" key="3">
    <source>
        <dbReference type="ARBA" id="ARBA00022989"/>
    </source>
</evidence>
<dbReference type="STRING" id="909663.GCA_000512235_03150"/>
<proteinExistence type="predicted"/>
<name>A0A351U4M4_9BACT</name>
<dbReference type="EMBL" id="JAAYEE010000212">
    <property type="protein sequence ID" value="NLW36095.1"/>
    <property type="molecule type" value="Genomic_DNA"/>
</dbReference>
<reference evidence="7" key="1">
    <citation type="journal article" date="2020" name="Biotechnol. Biofuels">
        <title>New insights from the biogas microbiome by comprehensive genome-resolved metagenomics of nearly 1600 species originating from multiple anaerobic digesters.</title>
        <authorList>
            <person name="Campanaro S."/>
            <person name="Treu L."/>
            <person name="Rodriguez-R L.M."/>
            <person name="Kovalovszki A."/>
            <person name="Ziels R.M."/>
            <person name="Maus I."/>
            <person name="Zhu X."/>
            <person name="Kougias P.G."/>
            <person name="Basile A."/>
            <person name="Luo G."/>
            <person name="Schluter A."/>
            <person name="Konstantinidis K.T."/>
            <person name="Angelidaki I."/>
        </authorList>
    </citation>
    <scope>NUCLEOTIDE SEQUENCE</scope>
    <source>
        <strain evidence="7">AS06rmzACSIP_7</strain>
    </source>
</reference>
<dbReference type="InterPro" id="IPR010445">
    <property type="entry name" value="LapA_dom"/>
</dbReference>
<evidence type="ECO:0000313" key="8">
    <source>
        <dbReference type="Proteomes" id="UP000777265"/>
    </source>
</evidence>
<dbReference type="PANTHER" id="PTHR41335:SF1">
    <property type="entry name" value="MEMBRANE PROTEIN"/>
    <property type="match status" value="1"/>
</dbReference>